<keyword evidence="3" id="KW-0496">Mitochondrion</keyword>
<comment type="subcellular location">
    <subcellularLocation>
        <location evidence="1">Mitochondrion</location>
    </subcellularLocation>
</comment>
<dbReference type="STRING" id="653667.S9VW51"/>
<dbReference type="GeneID" id="25034583"/>
<organism evidence="4 5">
    <name type="scientific">Schizosaccharomyces cryophilus (strain OY26 / ATCC MYA-4695 / CBS 11777 / NBRC 106824 / NRRL Y48691)</name>
    <name type="common">Fission yeast</name>
    <dbReference type="NCBI Taxonomy" id="653667"/>
    <lineage>
        <taxon>Eukaryota</taxon>
        <taxon>Fungi</taxon>
        <taxon>Dikarya</taxon>
        <taxon>Ascomycota</taxon>
        <taxon>Taphrinomycotina</taxon>
        <taxon>Schizosaccharomycetes</taxon>
        <taxon>Schizosaccharomycetales</taxon>
        <taxon>Schizosaccharomycetaceae</taxon>
        <taxon>Schizosaccharomyces</taxon>
    </lineage>
</organism>
<dbReference type="RefSeq" id="XP_013023214.1">
    <property type="nucleotide sequence ID" value="XM_013167760.1"/>
</dbReference>
<dbReference type="AlphaFoldDB" id="S9VW51"/>
<evidence type="ECO:0000313" key="5">
    <source>
        <dbReference type="Proteomes" id="UP000015464"/>
    </source>
</evidence>
<dbReference type="HOGENOM" id="CLU_088020_0_0_1"/>
<dbReference type="GO" id="GO:0005743">
    <property type="term" value="C:mitochondrial inner membrane"/>
    <property type="evidence" value="ECO:0007669"/>
    <property type="project" value="InterPro"/>
</dbReference>
<sequence length="252" mass="29271">MSLFSPKWHSANTNLAKNVGTLRPLAFSRFMSQQPIRMLDIPFMNCYVEPKDEYSVFTHPYLKLRQWWRSFRYRNINIYKSRYFLRRNFPGRAFNMNSIVGEAVRLHSSVNCALASHDSQVLENNCTLRASQILRNQLKQLPKCEWKVEKHLSSPKLLNLSCAQADMQGNEFFIQAIVRLHTLQSVSIDQASPSSKRLKEEIENVVIQQCSWIPPVRWQFWGLVSSTAANAVKKKLPDGQTAFVELKISHRQ</sequence>
<dbReference type="Pfam" id="PF07961">
    <property type="entry name" value="MBA1"/>
    <property type="match status" value="1"/>
</dbReference>
<dbReference type="InterPro" id="IPR051975">
    <property type="entry name" value="mtLSU_mL45"/>
</dbReference>
<dbReference type="eggNOG" id="ENOG502SAXJ">
    <property type="taxonomic scope" value="Eukaryota"/>
</dbReference>
<dbReference type="InterPro" id="IPR024621">
    <property type="entry name" value="Mba1"/>
</dbReference>
<dbReference type="OMA" id="CAQADMQ"/>
<dbReference type="PANTHER" id="PTHR28554">
    <property type="entry name" value="39S RIBOSOMAL PROTEIN L45, MITOCHONDRIAL"/>
    <property type="match status" value="1"/>
</dbReference>
<name>S9VW51_SCHCR</name>
<dbReference type="PANTHER" id="PTHR28554:SF1">
    <property type="entry name" value="LARGE RIBOSOMAL SUBUNIT PROTEIN ML45"/>
    <property type="match status" value="1"/>
</dbReference>
<dbReference type="Proteomes" id="UP000015464">
    <property type="component" value="Unassembled WGS sequence"/>
</dbReference>
<keyword evidence="5" id="KW-1185">Reference proteome</keyword>
<evidence type="ECO:0000256" key="2">
    <source>
        <dbReference type="ARBA" id="ARBA00022946"/>
    </source>
</evidence>
<protein>
    <submittedName>
        <fullName evidence="4">Respiratory complex assembly protein</fullName>
    </submittedName>
</protein>
<reference evidence="4 5" key="1">
    <citation type="journal article" date="2011" name="Science">
        <title>Comparative functional genomics of the fission yeasts.</title>
        <authorList>
            <person name="Rhind N."/>
            <person name="Chen Z."/>
            <person name="Yassour M."/>
            <person name="Thompson D.A."/>
            <person name="Haas B.J."/>
            <person name="Habib N."/>
            <person name="Wapinski I."/>
            <person name="Roy S."/>
            <person name="Lin M.F."/>
            <person name="Heiman D.I."/>
            <person name="Young S.K."/>
            <person name="Furuya K."/>
            <person name="Guo Y."/>
            <person name="Pidoux A."/>
            <person name="Chen H.M."/>
            <person name="Robbertse B."/>
            <person name="Goldberg J.M."/>
            <person name="Aoki K."/>
            <person name="Bayne E.H."/>
            <person name="Berlin A.M."/>
            <person name="Desjardins C.A."/>
            <person name="Dobbs E."/>
            <person name="Dukaj L."/>
            <person name="Fan L."/>
            <person name="FitzGerald M.G."/>
            <person name="French C."/>
            <person name="Gujja S."/>
            <person name="Hansen K."/>
            <person name="Keifenheim D."/>
            <person name="Levin J.Z."/>
            <person name="Mosher R.A."/>
            <person name="Mueller C.A."/>
            <person name="Pfiffner J."/>
            <person name="Priest M."/>
            <person name="Russ C."/>
            <person name="Smialowska A."/>
            <person name="Swoboda P."/>
            <person name="Sykes S.M."/>
            <person name="Vaughn M."/>
            <person name="Vengrova S."/>
            <person name="Yoder R."/>
            <person name="Zeng Q."/>
            <person name="Allshire R."/>
            <person name="Baulcombe D."/>
            <person name="Birren B.W."/>
            <person name="Brown W."/>
            <person name="Ekwall K."/>
            <person name="Kellis M."/>
            <person name="Leatherwood J."/>
            <person name="Levin H."/>
            <person name="Margalit H."/>
            <person name="Martienssen R."/>
            <person name="Nieduszynski C.A."/>
            <person name="Spatafora J.W."/>
            <person name="Friedman N."/>
            <person name="Dalgaard J.Z."/>
            <person name="Baumann P."/>
            <person name="Niki H."/>
            <person name="Regev A."/>
            <person name="Nusbaum C."/>
        </authorList>
    </citation>
    <scope>NUCLEOTIDE SEQUENCE [LARGE SCALE GENOMIC DNA]</scope>
    <source>
        <strain evidence="5">OY26 / ATCC MYA-4695 / CBS 11777 / NBRC 106824 / NRRL Y48691</strain>
    </source>
</reference>
<dbReference type="OrthoDB" id="19619at2759"/>
<evidence type="ECO:0000313" key="4">
    <source>
        <dbReference type="EMBL" id="EPY51828.1"/>
    </source>
</evidence>
<proteinExistence type="predicted"/>
<evidence type="ECO:0000256" key="3">
    <source>
        <dbReference type="ARBA" id="ARBA00023128"/>
    </source>
</evidence>
<keyword evidence="2" id="KW-0809">Transit peptide</keyword>
<dbReference type="EMBL" id="KE546990">
    <property type="protein sequence ID" value="EPY51828.1"/>
    <property type="molecule type" value="Genomic_DNA"/>
</dbReference>
<accession>S9VW51</accession>
<dbReference type="GO" id="GO:0032979">
    <property type="term" value="P:protein insertion into mitochondrial inner membrane from matrix"/>
    <property type="evidence" value="ECO:0007669"/>
    <property type="project" value="InterPro"/>
</dbReference>
<evidence type="ECO:0000256" key="1">
    <source>
        <dbReference type="ARBA" id="ARBA00004173"/>
    </source>
</evidence>
<dbReference type="Gene3D" id="3.10.450.240">
    <property type="match status" value="1"/>
</dbReference>
<gene>
    <name evidence="4" type="ORF">SPOG_00251</name>
</gene>